<keyword evidence="8" id="KW-1185">Reference proteome</keyword>
<dbReference type="STRING" id="930128.SAMN05192532_103280"/>
<dbReference type="RefSeq" id="WP_177194759.1">
    <property type="nucleotide sequence ID" value="NZ_FONT01000003.1"/>
</dbReference>
<dbReference type="InterPro" id="IPR009695">
    <property type="entry name" value="Diacylglyc_glucosyltr_N"/>
</dbReference>
<keyword evidence="4 7" id="KW-0808">Transferase</keyword>
<dbReference type="InterPro" id="IPR007235">
    <property type="entry name" value="Glyco_trans_28_C"/>
</dbReference>
<evidence type="ECO:0000313" key="8">
    <source>
        <dbReference type="Proteomes" id="UP000199516"/>
    </source>
</evidence>
<reference evidence="7 8" key="1">
    <citation type="submission" date="2016-10" db="EMBL/GenBank/DDBJ databases">
        <authorList>
            <person name="de Groot N.N."/>
        </authorList>
    </citation>
    <scope>NUCLEOTIDE SEQUENCE [LARGE SCALE GENOMIC DNA]</scope>
    <source>
        <strain evidence="7 8">DSM 23995</strain>
    </source>
</reference>
<keyword evidence="3" id="KW-0328">Glycosyltransferase</keyword>
<evidence type="ECO:0000256" key="3">
    <source>
        <dbReference type="ARBA" id="ARBA00022676"/>
    </source>
</evidence>
<feature type="domain" description="Diacylglycerol glucosyltransferase N-terminal" evidence="6">
    <location>
        <begin position="14"/>
        <end position="150"/>
    </location>
</feature>
<sequence>MKVHILTAGYGKGHDRAAELLQRRAEDRQDVAQIFRPLEERMLYLFQSSKIAYKYSIRFYPDIWRTIAAMETASIQPVIGWLSRRLDPSFMTIFRSDFILSVHPLLTAVAADIKARHRIRTPLYNIATDYWTPPITSHPMVNGWFTSKLDKPSFIQSGQFVCPTGLPALMEKRKLSKKETHLRNGWDGNKPLILLCGGGTGWFPYKKVLNVLTKRETPSTIVMMGDKKARKKEMVIRGHDVYVKTFSADYLEYLQAADLLISKAGGMTMAEAALGEVPLIIYSPLPGQEEKNAARFVENKAAYWAHSTQAIKVQADELLNDPFKQVKWKRRLRRMKEENSVDTILSISKTFSWEEKRKEYE</sequence>
<dbReference type="Pfam" id="PF06925">
    <property type="entry name" value="MGDG_synth"/>
    <property type="match status" value="1"/>
</dbReference>
<evidence type="ECO:0000313" key="7">
    <source>
        <dbReference type="EMBL" id="SFE73240.1"/>
    </source>
</evidence>
<proteinExistence type="inferred from homology"/>
<dbReference type="Gene3D" id="3.40.50.2000">
    <property type="entry name" value="Glycogen Phosphorylase B"/>
    <property type="match status" value="1"/>
</dbReference>
<gene>
    <name evidence="7" type="ORF">SAMN05192532_103280</name>
</gene>
<dbReference type="GO" id="GO:0016020">
    <property type="term" value="C:membrane"/>
    <property type="evidence" value="ECO:0007669"/>
    <property type="project" value="UniProtKB-SubCell"/>
</dbReference>
<feature type="domain" description="Glycosyl transferase family 28 C-terminal" evidence="5">
    <location>
        <begin position="219"/>
        <end position="309"/>
    </location>
</feature>
<comment type="subcellular location">
    <subcellularLocation>
        <location evidence="1">Membrane</location>
    </subcellularLocation>
</comment>
<dbReference type="Proteomes" id="UP000199516">
    <property type="component" value="Unassembled WGS sequence"/>
</dbReference>
<evidence type="ECO:0000259" key="6">
    <source>
        <dbReference type="Pfam" id="PF06925"/>
    </source>
</evidence>
<dbReference type="EMBL" id="FONT01000003">
    <property type="protein sequence ID" value="SFE73240.1"/>
    <property type="molecule type" value="Genomic_DNA"/>
</dbReference>
<comment type="similarity">
    <text evidence="2">Belongs to the glycosyltransferase 28 family.</text>
</comment>
<dbReference type="Pfam" id="PF04101">
    <property type="entry name" value="Glyco_tran_28_C"/>
    <property type="match status" value="1"/>
</dbReference>
<dbReference type="GO" id="GO:0016758">
    <property type="term" value="F:hexosyltransferase activity"/>
    <property type="evidence" value="ECO:0007669"/>
    <property type="project" value="InterPro"/>
</dbReference>
<dbReference type="PANTHER" id="PTHR43025:SF3">
    <property type="entry name" value="MONOGALACTOSYLDIACYLGLYCEROL SYNTHASE 1, CHLOROPLASTIC"/>
    <property type="match status" value="1"/>
</dbReference>
<name>A0A1I2CZS4_9BACI</name>
<dbReference type="SUPFAM" id="SSF53756">
    <property type="entry name" value="UDP-Glycosyltransferase/glycogen phosphorylase"/>
    <property type="match status" value="1"/>
</dbReference>
<dbReference type="GO" id="GO:0009247">
    <property type="term" value="P:glycolipid biosynthetic process"/>
    <property type="evidence" value="ECO:0007669"/>
    <property type="project" value="InterPro"/>
</dbReference>
<accession>A0A1I2CZS4</accession>
<evidence type="ECO:0000259" key="5">
    <source>
        <dbReference type="Pfam" id="PF04101"/>
    </source>
</evidence>
<organism evidence="7 8">
    <name type="scientific">Alteribacillus iranensis</name>
    <dbReference type="NCBI Taxonomy" id="930128"/>
    <lineage>
        <taxon>Bacteria</taxon>
        <taxon>Bacillati</taxon>
        <taxon>Bacillota</taxon>
        <taxon>Bacilli</taxon>
        <taxon>Bacillales</taxon>
        <taxon>Bacillaceae</taxon>
        <taxon>Alteribacillus</taxon>
    </lineage>
</organism>
<dbReference type="InterPro" id="IPR050519">
    <property type="entry name" value="Glycosyltransf_28_UgtP"/>
</dbReference>
<dbReference type="AlphaFoldDB" id="A0A1I2CZS4"/>
<evidence type="ECO:0000256" key="4">
    <source>
        <dbReference type="ARBA" id="ARBA00022679"/>
    </source>
</evidence>
<evidence type="ECO:0000256" key="2">
    <source>
        <dbReference type="ARBA" id="ARBA00006962"/>
    </source>
</evidence>
<protein>
    <submittedName>
        <fullName evidence="7">UDP-N-acetylglucosamine:LPS N-acetylglucosamine transferase</fullName>
    </submittedName>
</protein>
<evidence type="ECO:0000256" key="1">
    <source>
        <dbReference type="ARBA" id="ARBA00004370"/>
    </source>
</evidence>
<dbReference type="PANTHER" id="PTHR43025">
    <property type="entry name" value="MONOGALACTOSYLDIACYLGLYCEROL SYNTHASE"/>
    <property type="match status" value="1"/>
</dbReference>